<name>A0A7W6FP65_9SPHN</name>
<dbReference type="Proteomes" id="UP000571950">
    <property type="component" value="Unassembled WGS sequence"/>
</dbReference>
<accession>A0A7W6FP65</accession>
<dbReference type="EMBL" id="JACIDT010000003">
    <property type="protein sequence ID" value="MBB3925470.1"/>
    <property type="molecule type" value="Genomic_DNA"/>
</dbReference>
<dbReference type="Pfam" id="PF09550">
    <property type="entry name" value="Phage_TAC_6"/>
    <property type="match status" value="1"/>
</dbReference>
<protein>
    <recommendedName>
        <fullName evidence="3">Phage tail assembly chaperone</fullName>
    </recommendedName>
</protein>
<organism evidence="1 2">
    <name type="scientific">Sphingobium jiangsuense</name>
    <dbReference type="NCBI Taxonomy" id="870476"/>
    <lineage>
        <taxon>Bacteria</taxon>
        <taxon>Pseudomonadati</taxon>
        <taxon>Pseudomonadota</taxon>
        <taxon>Alphaproteobacteria</taxon>
        <taxon>Sphingomonadales</taxon>
        <taxon>Sphingomonadaceae</taxon>
        <taxon>Sphingobium</taxon>
    </lineage>
</organism>
<dbReference type="InterPro" id="IPR019056">
    <property type="entry name" value="Phage_TAC_6"/>
</dbReference>
<dbReference type="AlphaFoldDB" id="A0A7W6FP65"/>
<gene>
    <name evidence="1" type="ORF">GGR43_001183</name>
</gene>
<keyword evidence="2" id="KW-1185">Reference proteome</keyword>
<sequence length="78" mass="8240">MSAAAEAEAQRRFAPVALRLSGLAGWHLGWSADRFWQATPAEMESIVQVMLGAEEGGAGAAPPSRASIARLQEMFPDG</sequence>
<reference evidence="1 2" key="1">
    <citation type="submission" date="2020-08" db="EMBL/GenBank/DDBJ databases">
        <title>Genomic Encyclopedia of Type Strains, Phase IV (KMG-IV): sequencing the most valuable type-strain genomes for metagenomic binning, comparative biology and taxonomic classification.</title>
        <authorList>
            <person name="Goeker M."/>
        </authorList>
    </citation>
    <scope>NUCLEOTIDE SEQUENCE [LARGE SCALE GENOMIC DNA]</scope>
    <source>
        <strain evidence="1 2">DSM 26189</strain>
    </source>
</reference>
<proteinExistence type="predicted"/>
<dbReference type="RefSeq" id="WP_188071025.1">
    <property type="nucleotide sequence ID" value="NZ_JACIDT010000003.1"/>
</dbReference>
<evidence type="ECO:0000313" key="1">
    <source>
        <dbReference type="EMBL" id="MBB3925470.1"/>
    </source>
</evidence>
<evidence type="ECO:0008006" key="3">
    <source>
        <dbReference type="Google" id="ProtNLM"/>
    </source>
</evidence>
<evidence type="ECO:0000313" key="2">
    <source>
        <dbReference type="Proteomes" id="UP000571950"/>
    </source>
</evidence>
<comment type="caution">
    <text evidence="1">The sequence shown here is derived from an EMBL/GenBank/DDBJ whole genome shotgun (WGS) entry which is preliminary data.</text>
</comment>